<dbReference type="Gramene" id="OMERI02G29830.1">
    <property type="protein sequence ID" value="OMERI02G29830.1"/>
    <property type="gene ID" value="OMERI02G29830"/>
</dbReference>
<accession>A0A0E0CQX6</accession>
<proteinExistence type="predicted"/>
<dbReference type="Proteomes" id="UP000008021">
    <property type="component" value="Chromosome 2"/>
</dbReference>
<dbReference type="HOGENOM" id="CLU_2137479_0_0_1"/>
<protein>
    <submittedName>
        <fullName evidence="1">Uncharacterized protein</fullName>
    </submittedName>
</protein>
<reference evidence="1" key="1">
    <citation type="submission" date="2015-04" db="UniProtKB">
        <authorList>
            <consortium name="EnsemblPlants"/>
        </authorList>
    </citation>
    <scope>IDENTIFICATION</scope>
</reference>
<dbReference type="EnsemblPlants" id="OMERI02G29830.1">
    <property type="protein sequence ID" value="OMERI02G29830.1"/>
    <property type="gene ID" value="OMERI02G29830"/>
</dbReference>
<sequence length="113" mass="11547">MGVEIFVGVRLAQCRAAEAFGWLGAAAAPRGCGCGCGHRGEGEAGLGAWRFLQISVGCGACGRVGDEEIGWWCLVREGNGEGAAAGRASDGPKLAAPCCSLGRKDQVYYLGLV</sequence>
<organism evidence="1">
    <name type="scientific">Oryza meridionalis</name>
    <dbReference type="NCBI Taxonomy" id="40149"/>
    <lineage>
        <taxon>Eukaryota</taxon>
        <taxon>Viridiplantae</taxon>
        <taxon>Streptophyta</taxon>
        <taxon>Embryophyta</taxon>
        <taxon>Tracheophyta</taxon>
        <taxon>Spermatophyta</taxon>
        <taxon>Magnoliopsida</taxon>
        <taxon>Liliopsida</taxon>
        <taxon>Poales</taxon>
        <taxon>Poaceae</taxon>
        <taxon>BOP clade</taxon>
        <taxon>Oryzoideae</taxon>
        <taxon>Oryzeae</taxon>
        <taxon>Oryzinae</taxon>
        <taxon>Oryza</taxon>
    </lineage>
</organism>
<keyword evidence="2" id="KW-1185">Reference proteome</keyword>
<dbReference type="AlphaFoldDB" id="A0A0E0CQX6"/>
<evidence type="ECO:0000313" key="2">
    <source>
        <dbReference type="Proteomes" id="UP000008021"/>
    </source>
</evidence>
<name>A0A0E0CQX6_9ORYZ</name>
<evidence type="ECO:0000313" key="1">
    <source>
        <dbReference type="EnsemblPlants" id="OMERI02G29830.1"/>
    </source>
</evidence>
<reference evidence="1" key="2">
    <citation type="submission" date="2018-05" db="EMBL/GenBank/DDBJ databases">
        <title>OmerRS3 (Oryza meridionalis Reference Sequence Version 3).</title>
        <authorList>
            <person name="Zhang J."/>
            <person name="Kudrna D."/>
            <person name="Lee S."/>
            <person name="Talag J."/>
            <person name="Welchert J."/>
            <person name="Wing R.A."/>
        </authorList>
    </citation>
    <scope>NUCLEOTIDE SEQUENCE [LARGE SCALE GENOMIC DNA]</scope>
    <source>
        <strain evidence="1">cv. OR44</strain>
    </source>
</reference>